<comment type="caution">
    <text evidence="1">The sequence shown here is derived from an EMBL/GenBank/DDBJ whole genome shotgun (WGS) entry which is preliminary data.</text>
</comment>
<gene>
    <name evidence="1" type="ORF">JL106_02235</name>
</gene>
<dbReference type="RefSeq" id="WP_205259053.1">
    <property type="nucleotide sequence ID" value="NZ_JAERWK010000003.1"/>
</dbReference>
<evidence type="ECO:0000313" key="1">
    <source>
        <dbReference type="EMBL" id="MBM9466097.1"/>
    </source>
</evidence>
<dbReference type="AlphaFoldDB" id="A0A938Y8U7"/>
<protein>
    <submittedName>
        <fullName evidence="1">Uncharacterized protein</fullName>
    </submittedName>
</protein>
<name>A0A938Y8U7_9ACTN</name>
<evidence type="ECO:0000313" key="2">
    <source>
        <dbReference type="Proteomes" id="UP000663792"/>
    </source>
</evidence>
<proteinExistence type="predicted"/>
<sequence>MPGRLQVRLFASDSLADCDWFATFETEVANLGRPAMGEWVAVAFMEGAPVVMNLVTKGSKNA</sequence>
<keyword evidence="2" id="KW-1185">Reference proteome</keyword>
<accession>A0A938Y8U7</accession>
<dbReference type="Proteomes" id="UP000663792">
    <property type="component" value="Unassembled WGS sequence"/>
</dbReference>
<dbReference type="EMBL" id="JAERWK010000003">
    <property type="protein sequence ID" value="MBM9466097.1"/>
    <property type="molecule type" value="Genomic_DNA"/>
</dbReference>
<organism evidence="1 2">
    <name type="scientific">Nakamurella leprariae</name>
    <dbReference type="NCBI Taxonomy" id="2803911"/>
    <lineage>
        <taxon>Bacteria</taxon>
        <taxon>Bacillati</taxon>
        <taxon>Actinomycetota</taxon>
        <taxon>Actinomycetes</taxon>
        <taxon>Nakamurellales</taxon>
        <taxon>Nakamurellaceae</taxon>
        <taxon>Nakamurella</taxon>
    </lineage>
</organism>
<reference evidence="1" key="1">
    <citation type="submission" date="2021-01" db="EMBL/GenBank/DDBJ databases">
        <title>YIM 132084 draft genome.</title>
        <authorList>
            <person name="An D."/>
        </authorList>
    </citation>
    <scope>NUCLEOTIDE SEQUENCE</scope>
    <source>
        <strain evidence="1">YIM 132084</strain>
    </source>
</reference>